<evidence type="ECO:0000256" key="3">
    <source>
        <dbReference type="ARBA" id="ARBA00023136"/>
    </source>
</evidence>
<keyword evidence="4" id="KW-1133">Transmembrane helix</keyword>
<dbReference type="Pfam" id="PF12801">
    <property type="entry name" value="Fer4_5"/>
    <property type="match status" value="2"/>
</dbReference>
<gene>
    <name evidence="6" type="ORF">AXF13_04515</name>
</gene>
<sequence length="307" mass="32004">MTSSPAIYVGIRRCAQTLTALVFCLLPWLNAPGAHQFTLISGSLFALDLGGLPFADPVAALQVAVGGFAPAPRLLLGAVLSLGLALLLGRVFCSWICPYGFLSELVSSLRRRAAGVSGGHKESDSRQRDRRDAAFRGRAGIVLLGLVGAAVLGFPLLSLLSMPGELSLAPLLARQEAGRADGLILLSALALPVAALALEALGGRRFWCRYICPQSVLLGLAARCLPQGAPGLRMTWRASACTCRGETPCRAACSLALNPRRAAGPPRRDCVMCGDCLKACAARGGALRWSLRAAFRRGSKDGGGDGG</sequence>
<dbReference type="PANTHER" id="PTHR30224:SF4">
    <property type="entry name" value="ELECTRON TRANSPORT PROTEIN YCCM-RELATED"/>
    <property type="match status" value="1"/>
</dbReference>
<feature type="transmembrane region" description="Helical" evidence="4">
    <location>
        <begin position="74"/>
        <end position="102"/>
    </location>
</feature>
<evidence type="ECO:0000256" key="4">
    <source>
        <dbReference type="SAM" id="Phobius"/>
    </source>
</evidence>
<organism evidence="6 7">
    <name type="scientific">Desulfovibrio fairfieldensis</name>
    <dbReference type="NCBI Taxonomy" id="44742"/>
    <lineage>
        <taxon>Bacteria</taxon>
        <taxon>Pseudomonadati</taxon>
        <taxon>Thermodesulfobacteriota</taxon>
        <taxon>Desulfovibrionia</taxon>
        <taxon>Desulfovibrionales</taxon>
        <taxon>Desulfovibrionaceae</taxon>
        <taxon>Desulfovibrio</taxon>
    </lineage>
</organism>
<dbReference type="EMBL" id="CP014229">
    <property type="protein sequence ID" value="AMD89431.1"/>
    <property type="molecule type" value="Genomic_DNA"/>
</dbReference>
<protein>
    <submittedName>
        <fullName evidence="6">Quinol dehydrogenase</fullName>
    </submittedName>
</protein>
<dbReference type="AlphaFoldDB" id="A0A109W3X1"/>
<dbReference type="STRING" id="44742.AXF13_04515"/>
<dbReference type="PANTHER" id="PTHR30224">
    <property type="entry name" value="ELECTRON TRANSPORT PROTEIN"/>
    <property type="match status" value="1"/>
</dbReference>
<feature type="transmembrane region" description="Helical" evidence="4">
    <location>
        <begin position="140"/>
        <end position="162"/>
    </location>
</feature>
<feature type="domain" description="4Fe-4S ferredoxin-type" evidence="5">
    <location>
        <begin position="186"/>
        <end position="223"/>
    </location>
</feature>
<dbReference type="GO" id="GO:0005886">
    <property type="term" value="C:plasma membrane"/>
    <property type="evidence" value="ECO:0007669"/>
    <property type="project" value="UniProtKB-SubCell"/>
</dbReference>
<keyword evidence="2" id="KW-1003">Cell membrane</keyword>
<dbReference type="InterPro" id="IPR017896">
    <property type="entry name" value="4Fe4S_Fe-S-bd"/>
</dbReference>
<keyword evidence="7" id="KW-1185">Reference proteome</keyword>
<dbReference type="RefSeq" id="WP_062251804.1">
    <property type="nucleotide sequence ID" value="NZ_CP014229.1"/>
</dbReference>
<keyword evidence="3 4" id="KW-0472">Membrane</keyword>
<evidence type="ECO:0000313" key="7">
    <source>
        <dbReference type="Proteomes" id="UP000069241"/>
    </source>
</evidence>
<keyword evidence="4" id="KW-0812">Transmembrane</keyword>
<comment type="subcellular location">
    <subcellularLocation>
        <location evidence="1">Cell membrane</location>
    </subcellularLocation>
</comment>
<evidence type="ECO:0000259" key="5">
    <source>
        <dbReference type="Pfam" id="PF12801"/>
    </source>
</evidence>
<feature type="transmembrane region" description="Helical" evidence="4">
    <location>
        <begin position="182"/>
        <end position="201"/>
    </location>
</feature>
<dbReference type="KEGG" id="dfi:AXF13_04515"/>
<accession>A0A109W3X1</accession>
<reference evidence="7" key="1">
    <citation type="submission" date="2016-02" db="EMBL/GenBank/DDBJ databases">
        <authorList>
            <person name="Holder M.E."/>
            <person name="Ajami N.J."/>
            <person name="Petrosino J.F."/>
        </authorList>
    </citation>
    <scope>NUCLEOTIDE SEQUENCE [LARGE SCALE GENOMIC DNA]</scope>
    <source>
        <strain evidence="7">CCUG 45958</strain>
    </source>
</reference>
<evidence type="ECO:0000313" key="6">
    <source>
        <dbReference type="EMBL" id="AMD89431.1"/>
    </source>
</evidence>
<dbReference type="Proteomes" id="UP000069241">
    <property type="component" value="Chromosome"/>
</dbReference>
<feature type="domain" description="4Fe-4S ferredoxin-type" evidence="5">
    <location>
        <begin position="71"/>
        <end position="115"/>
    </location>
</feature>
<proteinExistence type="predicted"/>
<evidence type="ECO:0000256" key="2">
    <source>
        <dbReference type="ARBA" id="ARBA00022475"/>
    </source>
</evidence>
<dbReference type="InterPro" id="IPR052378">
    <property type="entry name" value="NosR_regulator"/>
</dbReference>
<name>A0A109W3X1_9BACT</name>
<evidence type="ECO:0000256" key="1">
    <source>
        <dbReference type="ARBA" id="ARBA00004236"/>
    </source>
</evidence>